<proteinExistence type="predicted"/>
<dbReference type="InterPro" id="IPR050987">
    <property type="entry name" value="AtrR-like"/>
</dbReference>
<evidence type="ECO:0000256" key="1">
    <source>
        <dbReference type="ARBA" id="ARBA00023242"/>
    </source>
</evidence>
<dbReference type="GO" id="GO:0045944">
    <property type="term" value="P:positive regulation of transcription by RNA polymerase II"/>
    <property type="evidence" value="ECO:0000318"/>
    <property type="project" value="GO_Central"/>
</dbReference>
<dbReference type="InParanoid" id="C8V457"/>
<dbReference type="eggNOG" id="ENOG502SHIH">
    <property type="taxonomic scope" value="Eukaryota"/>
</dbReference>
<dbReference type="Pfam" id="PF04082">
    <property type="entry name" value="Fungal_trans"/>
    <property type="match status" value="1"/>
</dbReference>
<dbReference type="GO" id="GO:0043565">
    <property type="term" value="F:sequence-specific DNA binding"/>
    <property type="evidence" value="ECO:0000318"/>
    <property type="project" value="GO_Central"/>
</dbReference>
<dbReference type="GO" id="GO:0006351">
    <property type="term" value="P:DNA-templated transcription"/>
    <property type="evidence" value="ECO:0007669"/>
    <property type="project" value="InterPro"/>
</dbReference>
<reference evidence="4" key="2">
    <citation type="journal article" date="2009" name="Fungal Genet. Biol.">
        <title>The 2008 update of the Aspergillus nidulans genome annotation: a community effort.</title>
        <authorList>
            <person name="Wortman J.R."/>
            <person name="Gilsenan J.M."/>
            <person name="Joardar V."/>
            <person name="Deegan J."/>
            <person name="Clutterbuck J."/>
            <person name="Andersen M.R."/>
            <person name="Archer D."/>
            <person name="Bencina M."/>
            <person name="Braus G."/>
            <person name="Coutinho P."/>
            <person name="von Dohren H."/>
            <person name="Doonan J."/>
            <person name="Driessen A.J."/>
            <person name="Durek P."/>
            <person name="Espeso E."/>
            <person name="Fekete E."/>
            <person name="Flipphi M."/>
            <person name="Estrada C.G."/>
            <person name="Geysens S."/>
            <person name="Goldman G."/>
            <person name="de Groot P.W."/>
            <person name="Hansen K."/>
            <person name="Harris S.D."/>
            <person name="Heinekamp T."/>
            <person name="Helmstaedt K."/>
            <person name="Henrissat B."/>
            <person name="Hofmann G."/>
            <person name="Homan T."/>
            <person name="Horio T."/>
            <person name="Horiuchi H."/>
            <person name="James S."/>
            <person name="Jones M."/>
            <person name="Karaffa L."/>
            <person name="Karanyi Z."/>
            <person name="Kato M."/>
            <person name="Keller N."/>
            <person name="Kelly D.E."/>
            <person name="Kiel J.A."/>
            <person name="Kim J.M."/>
            <person name="van der Klei I.J."/>
            <person name="Klis F.M."/>
            <person name="Kovalchuk A."/>
            <person name="Krasevec N."/>
            <person name="Kubicek C.P."/>
            <person name="Liu B."/>
            <person name="Maccabe A."/>
            <person name="Meyer V."/>
            <person name="Mirabito P."/>
            <person name="Miskei M."/>
            <person name="Mos M."/>
            <person name="Mullins J."/>
            <person name="Nelson D.R."/>
            <person name="Nielsen J."/>
            <person name="Oakley B.R."/>
            <person name="Osmani S.A."/>
            <person name="Pakula T."/>
            <person name="Paszewski A."/>
            <person name="Paulsen I."/>
            <person name="Pilsyk S."/>
            <person name="Pocsi I."/>
            <person name="Punt P.J."/>
            <person name="Ram A.F."/>
            <person name="Ren Q."/>
            <person name="Robellet X."/>
            <person name="Robson G."/>
            <person name="Seiboth B."/>
            <person name="van Solingen P."/>
            <person name="Specht T."/>
            <person name="Sun J."/>
            <person name="Taheri-Talesh N."/>
            <person name="Takeshita N."/>
            <person name="Ussery D."/>
            <person name="vanKuyk P.A."/>
            <person name="Visser H."/>
            <person name="van de Vondervoort P.J."/>
            <person name="de Vries R.P."/>
            <person name="Walton J."/>
            <person name="Xiang X."/>
            <person name="Xiong Y."/>
            <person name="Zeng A.P."/>
            <person name="Brandt B.W."/>
            <person name="Cornell M.J."/>
            <person name="van den Hondel C.A."/>
            <person name="Visser J."/>
            <person name="Oliver S.G."/>
            <person name="Turner G."/>
        </authorList>
    </citation>
    <scope>GENOME REANNOTATION</scope>
    <source>
        <strain evidence="4">FGSC A4 / ATCC 38163 / CBS 112.46 / NRRL 194 / M139</strain>
    </source>
</reference>
<dbReference type="AlphaFoldDB" id="C8V457"/>
<feature type="domain" description="Xylanolytic transcriptional activator regulatory" evidence="2">
    <location>
        <begin position="211"/>
        <end position="283"/>
    </location>
</feature>
<gene>
    <name evidence="3" type="ORF">ANIA_10432</name>
</gene>
<dbReference type="EMBL" id="BN001302">
    <property type="protein sequence ID" value="CBF75762.1"/>
    <property type="molecule type" value="Genomic_DNA"/>
</dbReference>
<keyword evidence="1" id="KW-0539">Nucleus</keyword>
<dbReference type="GO" id="GO:0008270">
    <property type="term" value="F:zinc ion binding"/>
    <property type="evidence" value="ECO:0007669"/>
    <property type="project" value="InterPro"/>
</dbReference>
<dbReference type="GO" id="GO:0000981">
    <property type="term" value="F:DNA-binding transcription factor activity, RNA polymerase II-specific"/>
    <property type="evidence" value="ECO:0000318"/>
    <property type="project" value="GO_Central"/>
</dbReference>
<dbReference type="KEGG" id="ani:ANIA_10432"/>
<dbReference type="PANTHER" id="PTHR46910">
    <property type="entry name" value="TRANSCRIPTION FACTOR PDR1"/>
    <property type="match status" value="1"/>
</dbReference>
<dbReference type="PANTHER" id="PTHR46910:SF1">
    <property type="entry name" value="MISCELLANEOUS ZN(II)2CYS6 TRANSCRIPTION FACTOR (EUROFUNG)-RELATED"/>
    <property type="match status" value="1"/>
</dbReference>
<dbReference type="CDD" id="cd12148">
    <property type="entry name" value="fungal_TF_MHR"/>
    <property type="match status" value="1"/>
</dbReference>
<keyword evidence="4" id="KW-1185">Reference proteome</keyword>
<accession>C8V457</accession>
<sequence length="570" mass="64451">METSAMNTPSTEGDNTSNYHAIQAKNVIQLELDDSRSGLSQERQSILRSALQLVTDIAASERHQGDALAENESLDDGLAVPESPPREMLFMLLRGPMESPGDEWPDHISDKAYERMVTALLQNDLDRNGRLFHQYSICVYVKAVDRLFRISRTIDNQAIRRELSQSRRIYTRAAIKSISQFNLLHWPDLLSIQSLISSALLMQHLGRFNQCWLMISYAARQITALNYHKINNTQPSTQAEEDIHSAVYWCYYLDRTLSALLGRPVSLPDLDVSPVDLITLDPSSPYGSLFRAVLELAEVQGELHRVSCCSDNSAIVETCQALETKMHNILPALQTIAKICAQGRHALTKMVQYDRVAFDFCYYAIFVEVQRTRLKSFFTPLIHRQCLLNARKCLQAFQFLQQHQDPAEPSGFGDAYPSFLTCAFFVVFCNIIATLDHNDYRLIRSIIEDLSRFNQDPHLEKLLSLLRSLERLCEPLFLENHSAGPARQGPPVQQETSVTFQTEAQTSSGITTDIPQTYPLDDTGMGSLNHEPIPLQNTGLSFPVNELMWQLFNSEVPAGWLAANMYPFNG</sequence>
<evidence type="ECO:0000313" key="4">
    <source>
        <dbReference type="Proteomes" id="UP000000560"/>
    </source>
</evidence>
<dbReference type="SMART" id="SM00906">
    <property type="entry name" value="Fungal_trans"/>
    <property type="match status" value="1"/>
</dbReference>
<dbReference type="OMA" id="PDDALMW"/>
<dbReference type="GO" id="GO:0005634">
    <property type="term" value="C:nucleus"/>
    <property type="evidence" value="ECO:0000318"/>
    <property type="project" value="GO_Central"/>
</dbReference>
<dbReference type="GeneID" id="2873039"/>
<protein>
    <submittedName>
        <fullName evidence="3">Miscellaneous Zn(II)2Cys6 transcription factor (Eurofung)</fullName>
    </submittedName>
</protein>
<dbReference type="Proteomes" id="UP000000560">
    <property type="component" value="Chromosome II"/>
</dbReference>
<organism evidence="3 4">
    <name type="scientific">Emericella nidulans (strain FGSC A4 / ATCC 38163 / CBS 112.46 / NRRL 194 / M139)</name>
    <name type="common">Aspergillus nidulans</name>
    <dbReference type="NCBI Taxonomy" id="227321"/>
    <lineage>
        <taxon>Eukaryota</taxon>
        <taxon>Fungi</taxon>
        <taxon>Dikarya</taxon>
        <taxon>Ascomycota</taxon>
        <taxon>Pezizomycotina</taxon>
        <taxon>Eurotiomycetes</taxon>
        <taxon>Eurotiomycetidae</taxon>
        <taxon>Eurotiales</taxon>
        <taxon>Aspergillaceae</taxon>
        <taxon>Aspergillus</taxon>
        <taxon>Aspergillus subgen. Nidulantes</taxon>
    </lineage>
</organism>
<dbReference type="InterPro" id="IPR007219">
    <property type="entry name" value="XnlR_reg_dom"/>
</dbReference>
<evidence type="ECO:0000313" key="3">
    <source>
        <dbReference type="EMBL" id="CBF75762.1"/>
    </source>
</evidence>
<evidence type="ECO:0000259" key="2">
    <source>
        <dbReference type="SMART" id="SM00906"/>
    </source>
</evidence>
<dbReference type="HOGENOM" id="CLU_012049_1_0_1"/>
<dbReference type="RefSeq" id="XP_661222.2">
    <property type="nucleotide sequence ID" value="XM_656130.2"/>
</dbReference>
<reference evidence="4" key="1">
    <citation type="journal article" date="2005" name="Nature">
        <title>Sequencing of Aspergillus nidulans and comparative analysis with A. fumigatus and A. oryzae.</title>
        <authorList>
            <person name="Galagan J.E."/>
            <person name="Calvo S.E."/>
            <person name="Cuomo C."/>
            <person name="Ma L.J."/>
            <person name="Wortman J.R."/>
            <person name="Batzoglou S."/>
            <person name="Lee S.I."/>
            <person name="Basturkmen M."/>
            <person name="Spevak C.C."/>
            <person name="Clutterbuck J."/>
            <person name="Kapitonov V."/>
            <person name="Jurka J."/>
            <person name="Scazzocchio C."/>
            <person name="Farman M."/>
            <person name="Butler J."/>
            <person name="Purcell S."/>
            <person name="Harris S."/>
            <person name="Braus G.H."/>
            <person name="Draht O."/>
            <person name="Busch S."/>
            <person name="D'Enfert C."/>
            <person name="Bouchier C."/>
            <person name="Goldman G.H."/>
            <person name="Bell-Pedersen D."/>
            <person name="Griffiths-Jones S."/>
            <person name="Doonan J.H."/>
            <person name="Yu J."/>
            <person name="Vienken K."/>
            <person name="Pain A."/>
            <person name="Freitag M."/>
            <person name="Selker E.U."/>
            <person name="Archer D.B."/>
            <person name="Penalva M.A."/>
            <person name="Oakley B.R."/>
            <person name="Momany M."/>
            <person name="Tanaka T."/>
            <person name="Kumagai T."/>
            <person name="Asai K."/>
            <person name="Machida M."/>
            <person name="Nierman W.C."/>
            <person name="Denning D.W."/>
            <person name="Caddick M."/>
            <person name="Hynes M."/>
            <person name="Paoletti M."/>
            <person name="Fischer R."/>
            <person name="Miller B."/>
            <person name="Dyer P."/>
            <person name="Sachs M.S."/>
            <person name="Osmani S.A."/>
            <person name="Birren B.W."/>
        </authorList>
    </citation>
    <scope>NUCLEOTIDE SEQUENCE [LARGE SCALE GENOMIC DNA]</scope>
    <source>
        <strain evidence="4">FGSC A4 / ATCC 38163 / CBS 112.46 / NRRL 194 / M139</strain>
    </source>
</reference>
<name>C8V457_EMENI</name>
<dbReference type="OrthoDB" id="103819at2759"/>